<evidence type="ECO:0000313" key="1">
    <source>
        <dbReference type="EMBL" id="OZG68211.1"/>
    </source>
</evidence>
<sequence length="131" mass="14748">MNPNETAHVDVTALQAGDLYERMDGEDTVVLGKVLDRVVEGSGRIIVTVIEARQTQDDLHLYTERRLLSAMDMTEVVPVNLQQALQLAYQWREPVEHAIEFLERRSMAAQGMLAELVSMTKEWPDVAPPMG</sequence>
<dbReference type="Proteomes" id="UP000216057">
    <property type="component" value="Unassembled WGS sequence"/>
</dbReference>
<gene>
    <name evidence="2" type="ORF">BE0216_04070</name>
    <name evidence="1" type="ORF">BEUL_1224</name>
</gene>
<name>A0A261G9V2_9BIFI</name>
<reference evidence="2 4" key="2">
    <citation type="submission" date="2020-10" db="EMBL/GenBank/DDBJ databases">
        <title>Genome sequencing of Bifidobacterium eulemuris_DSMZ_100216.</title>
        <authorList>
            <person name="Kim J."/>
        </authorList>
    </citation>
    <scope>NUCLEOTIDE SEQUENCE [LARGE SCALE GENOMIC DNA]</scope>
    <source>
        <strain evidence="2 4">DSM 100216</strain>
    </source>
</reference>
<evidence type="ECO:0000313" key="3">
    <source>
        <dbReference type="Proteomes" id="UP000216057"/>
    </source>
</evidence>
<dbReference type="KEGG" id="beu:BE0216_04070"/>
<evidence type="ECO:0000313" key="2">
    <source>
        <dbReference type="EMBL" id="QOL31732.1"/>
    </source>
</evidence>
<keyword evidence="4" id="KW-1185">Reference proteome</keyword>
<dbReference type="AlphaFoldDB" id="A0A261G9V2"/>
<dbReference type="Proteomes" id="UP000593943">
    <property type="component" value="Chromosome"/>
</dbReference>
<dbReference type="RefSeq" id="WP_094636810.1">
    <property type="nucleotide sequence ID" value="NZ_CP062938.1"/>
</dbReference>
<proteinExistence type="predicted"/>
<dbReference type="EMBL" id="MWWZ01000006">
    <property type="protein sequence ID" value="OZG68211.1"/>
    <property type="molecule type" value="Genomic_DNA"/>
</dbReference>
<accession>A0A261G9V2</accession>
<dbReference type="EMBL" id="CP062938">
    <property type="protein sequence ID" value="QOL31732.1"/>
    <property type="molecule type" value="Genomic_DNA"/>
</dbReference>
<organism evidence="1 3">
    <name type="scientific">Bifidobacterium eulemuris</name>
    <dbReference type="NCBI Taxonomy" id="1765219"/>
    <lineage>
        <taxon>Bacteria</taxon>
        <taxon>Bacillati</taxon>
        <taxon>Actinomycetota</taxon>
        <taxon>Actinomycetes</taxon>
        <taxon>Bifidobacteriales</taxon>
        <taxon>Bifidobacteriaceae</taxon>
        <taxon>Bifidobacterium</taxon>
    </lineage>
</organism>
<evidence type="ECO:0000313" key="4">
    <source>
        <dbReference type="Proteomes" id="UP000593943"/>
    </source>
</evidence>
<reference evidence="1 3" key="1">
    <citation type="journal article" date="2017" name="BMC Genomics">
        <title>Comparative genomic and phylogenomic analyses of the Bifidobacteriaceae family.</title>
        <authorList>
            <person name="Lugli G.A."/>
            <person name="Milani C."/>
            <person name="Turroni F."/>
            <person name="Duranti S."/>
            <person name="Mancabelli L."/>
            <person name="Mangifesta M."/>
            <person name="Ferrario C."/>
            <person name="Modesto M."/>
            <person name="Mattarelli P."/>
            <person name="Jiri K."/>
            <person name="van Sinderen D."/>
            <person name="Ventura M."/>
        </authorList>
    </citation>
    <scope>NUCLEOTIDE SEQUENCE [LARGE SCALE GENOMIC DNA]</scope>
    <source>
        <strain evidence="1 3">DSM 100216</strain>
    </source>
</reference>
<protein>
    <submittedName>
        <fullName evidence="1">Uncharacterized protein</fullName>
    </submittedName>
</protein>